<dbReference type="RefSeq" id="WP_141896218.1">
    <property type="nucleotide sequence ID" value="NZ_VFPE01000006.1"/>
</dbReference>
<dbReference type="InterPro" id="IPR029058">
    <property type="entry name" value="AB_hydrolase_fold"/>
</dbReference>
<evidence type="ECO:0000313" key="2">
    <source>
        <dbReference type="EMBL" id="TQM20225.1"/>
    </source>
</evidence>
<organism evidence="2 3">
    <name type="scientific">Microbacterium kyungheense</name>
    <dbReference type="NCBI Taxonomy" id="1263636"/>
    <lineage>
        <taxon>Bacteria</taxon>
        <taxon>Bacillati</taxon>
        <taxon>Actinomycetota</taxon>
        <taxon>Actinomycetes</taxon>
        <taxon>Micrococcales</taxon>
        <taxon>Microbacteriaceae</taxon>
        <taxon>Microbacterium</taxon>
    </lineage>
</organism>
<evidence type="ECO:0000313" key="3">
    <source>
        <dbReference type="Proteomes" id="UP000320235"/>
    </source>
</evidence>
<feature type="region of interest" description="Disordered" evidence="1">
    <location>
        <begin position="1"/>
        <end position="51"/>
    </location>
</feature>
<protein>
    <recommendedName>
        <fullName evidence="4">Alpha/beta hydrolase family protein</fullName>
    </recommendedName>
</protein>
<keyword evidence="3" id="KW-1185">Reference proteome</keyword>
<dbReference type="AlphaFoldDB" id="A0A543EF57"/>
<feature type="region of interest" description="Disordered" evidence="1">
    <location>
        <begin position="284"/>
        <end position="305"/>
    </location>
</feature>
<evidence type="ECO:0008006" key="4">
    <source>
        <dbReference type="Google" id="ProtNLM"/>
    </source>
</evidence>
<dbReference type="OrthoDB" id="4790882at2"/>
<reference evidence="2 3" key="1">
    <citation type="submission" date="2019-06" db="EMBL/GenBank/DDBJ databases">
        <title>Sequencing the genomes of 1000 actinobacteria strains.</title>
        <authorList>
            <person name="Klenk H.-P."/>
        </authorList>
    </citation>
    <scope>NUCLEOTIDE SEQUENCE [LARGE SCALE GENOMIC DNA]</scope>
    <source>
        <strain evidence="2 3">DSM 105492</strain>
    </source>
</reference>
<dbReference type="EMBL" id="VFPE01000006">
    <property type="protein sequence ID" value="TQM20225.1"/>
    <property type="molecule type" value="Genomic_DNA"/>
</dbReference>
<sequence>MTAGGADGPGAPPEGPASTVDGWRDPANAWRDPATAWQGDGAPPRSSGPEGLVSLISDNWPRADAGLQITGGGAIAVDTDTLRTTATAFTMAEAELSAIDLRLGALQNMLLGTWHDTGEVVAAASALGTRLRETQAEATGIAEALREAAAVYEVVELDTALRAAVAAGDADAVARLDARRTDLLSRYPEAGGRAVLAAFDRGIMWPGELVRQGTQWGVGVGGTFSEPGAVWGGLVVGLGAVGGTALVGIAGTGLVSRDARLTGTAGPVTVTAVAPEGMSGTRSGVAPGAAAAGGAGQAAPTSWRPPAAVAPRSLAAAASRIPGDGAARVRVEKYTMADGSTQFALYIAGMQSSDVAGGDDPWDNESNLQLYSGQMSDSYVATQAALAAAGAEAGDAVHVVAFSQGAMIGSHLAVEGGYDVQTLVSLGSPVEADVGAGTLSVAIRHTDDPVAGLAGGGAMDGVGAPGSFVAERVYDPATAAEDATLPAHRLTAYAETAALVDASGDPRVAGVQAVFDDLGRAASVEVSEYAAVRGGG</sequence>
<evidence type="ECO:0000256" key="1">
    <source>
        <dbReference type="SAM" id="MobiDB-lite"/>
    </source>
</evidence>
<accession>A0A543EF57</accession>
<proteinExistence type="predicted"/>
<dbReference type="SUPFAM" id="SSF53474">
    <property type="entry name" value="alpha/beta-Hydrolases"/>
    <property type="match status" value="1"/>
</dbReference>
<gene>
    <name evidence="2" type="ORF">FB391_3361</name>
</gene>
<dbReference type="Proteomes" id="UP000320235">
    <property type="component" value="Unassembled WGS sequence"/>
</dbReference>
<name>A0A543EF57_9MICO</name>
<comment type="caution">
    <text evidence="2">The sequence shown here is derived from an EMBL/GenBank/DDBJ whole genome shotgun (WGS) entry which is preliminary data.</text>
</comment>